<reference evidence="23 24" key="1">
    <citation type="submission" date="2021-03" db="EMBL/GenBank/DDBJ databases">
        <authorList>
            <person name="King G.J."/>
            <person name="Bancroft I."/>
            <person name="Baten A."/>
            <person name="Bloomfield J."/>
            <person name="Borpatragohain P."/>
            <person name="He Z."/>
            <person name="Irish N."/>
            <person name="Irwin J."/>
            <person name="Liu K."/>
            <person name="Mauleon R.P."/>
            <person name="Moore J."/>
            <person name="Morris R."/>
            <person name="Ostergaard L."/>
            <person name="Wang B."/>
            <person name="Wells R."/>
        </authorList>
    </citation>
    <scope>NUCLEOTIDE SEQUENCE [LARGE SCALE GENOMIC DNA]</scope>
    <source>
        <strain evidence="23">R-o-18</strain>
        <tissue evidence="23">Leaf</tissue>
    </source>
</reference>
<keyword evidence="14 18" id="KW-1015">Disulfide bond</keyword>
<sequence length="1439" mass="157400">MSFTVSDITTIASSSSSSPAIPVKVIPLRYPDSTSSDDGPRRPSIPLHELFSGWTAKIKSMTFFDWLDTLFPCFVWIRSYRWHQYFKLDLMAGITVGIMLVPQSMSYAKLAGLQPIYDSSFVPVFVYAVFGSSRQLAVGPVALVSLLVSNALGGIVDPSEELYTELAILLALLVGIFECIMGFLRLGWLIRFISHSVISGFTTASAIVIGLSQLKYFLGYNVSRSSKIVPLVESVIAGADQFKWPPFLLGSTILVILLVMKHVGKANKELQFIRAAGPLTGLAFGTTIAKVFHSPSISLVGDIPQGLPKFSLPKSFDHAKLLLPTAALITGVAILESVGIAKALAAKNRYELDSNSELFGLGVANIFGSFFSAYPTTGSFSRSAVNSESEAKTGLSGLITGIIIGCSLLFLTPVFKYIPQCALAAIVISAVSGLVDYEGAIFLWRVDKRDFTLWTITSTTTLFFGIEIGVLVGVGFSLAFVIHESANPHIAVLGRLPGTTVYRNMKQYPEAYTYNGIVIVRVDAPIYFANISYIKDRLREYEVAFDKHTNKGPEVERIYFLILEMSPVTYIDSSAVEALKELYEEYKTRDIQLAISNPNKEVLLTLARSGIVELIGKEWYFVRVHDAVQVCLHYVESRNQTPTNVEQSSSSSLWRRCNAKNSSHTEVEPDSKLNNHKTKRKMKTYLLLLLIFSLLLSYSSGQQCGRQAQGALCPNGLCCSEYGWCGTTEAYCGRGCQSQCTPTPPTPTPPSPTPPRPTPPGPSGDLSGIISRDQFYKMLKHMNDNACPARGFFTYDAFITAAKFFPSFGNTGDLATRKKEIAAFFGQTSHETTGGWTDAPDGANTWGYCFKDEIGKSNPYCDSNNLEWPCAPGQFYYGRGPMMLSWNYNYGQCGRDLGLDLLRRPAIASSDPVIAFETAIWFWMTPQAPKPSCHDVITDQWQPSAADISAGRLPGYGVITNIINGGLECAGRNVAQVEDRISFYTRLREYEVAFDKHTNKGPEVERIYFLILEMSPVTYIDSSSVEAFKELYEEYKTRDIQTYLLLLLIFSLLLSFSSGEQCGRQSIPEGALCPNGLCCSEAGWCGTTEAYCGHGCQSQCNPGPYPPPSTPQCGRQSIPAGALCPNGLCCSEAGWCGTTEAYCGHGCQSQCTPTSTPPAPTPTPPTPTPPSPTPPGPTPPGPSGDLSGIISRDQFYKMLKHMNDNDCHAVGFFTYDAFITAAKSFPSFGNTGDLAMRKKEIAAFFGQTSHETTGGWSGAPDGANTWGYCYKEEIDKSDPHCDSNNLEWPCAPGKFYYGRGPMMLSWNYNYGPCGRDLGLELLKNPDVASSDPVIAFKTAIWFWMTPQAPKPSCHDVITDQWEPSAADISAGRLPGYGVITNIINGGLECAGRDVAKVQDRISFYTRYCGMFGVDPGSNIDCDNQRPFNEGSNVFLDAAI</sequence>
<feature type="transmembrane region" description="Helical" evidence="20">
    <location>
        <begin position="422"/>
        <end position="442"/>
    </location>
</feature>
<keyword evidence="16" id="KW-0326">Glycosidase</keyword>
<feature type="transmembrane region" description="Helical" evidence="20">
    <location>
        <begin position="137"/>
        <end position="156"/>
    </location>
</feature>
<dbReference type="InterPro" id="IPR001002">
    <property type="entry name" value="Chitin-bd_1"/>
</dbReference>
<dbReference type="InterPro" id="IPR002645">
    <property type="entry name" value="STAS_dom"/>
</dbReference>
<evidence type="ECO:0000256" key="6">
    <source>
        <dbReference type="ARBA" id="ARBA00022692"/>
    </source>
</evidence>
<feature type="transmembrane region" description="Helical" evidence="20">
    <location>
        <begin position="196"/>
        <end position="218"/>
    </location>
</feature>
<dbReference type="PROSITE" id="PS50941">
    <property type="entry name" value="CHIT_BIND_I_2"/>
    <property type="match status" value="3"/>
</dbReference>
<dbReference type="CDD" id="cd07042">
    <property type="entry name" value="STAS_SulP_like_sulfate_transporter"/>
    <property type="match status" value="1"/>
</dbReference>
<dbReference type="PANTHER" id="PTHR22595">
    <property type="entry name" value="CHITINASE-RELATED"/>
    <property type="match status" value="1"/>
</dbReference>
<evidence type="ECO:0000259" key="22">
    <source>
        <dbReference type="PROSITE" id="PS50941"/>
    </source>
</evidence>
<evidence type="ECO:0000259" key="21">
    <source>
        <dbReference type="PROSITE" id="PS50801"/>
    </source>
</evidence>
<keyword evidence="9" id="KW-0769">Symport</keyword>
<dbReference type="CDD" id="cd00325">
    <property type="entry name" value="chitinase_GH19"/>
    <property type="match status" value="2"/>
</dbReference>
<feature type="transmembrane region" description="Helical" evidence="20">
    <location>
        <begin position="684"/>
        <end position="701"/>
    </location>
</feature>
<comment type="caution">
    <text evidence="23">The sequence shown here is derived from an EMBL/GenBank/DDBJ whole genome shotgun (WGS) entry which is preliminary data.</text>
</comment>
<dbReference type="PROSITE" id="PS50801">
    <property type="entry name" value="STAS"/>
    <property type="match status" value="2"/>
</dbReference>
<proteinExistence type="inferred from homology"/>
<feature type="transmembrane region" description="Helical" evidence="20">
    <location>
        <begin position="462"/>
        <end position="482"/>
    </location>
</feature>
<evidence type="ECO:0000256" key="12">
    <source>
        <dbReference type="ARBA" id="ARBA00023032"/>
    </source>
</evidence>
<dbReference type="Gene3D" id="3.30.750.24">
    <property type="entry name" value="STAS domain"/>
    <property type="match status" value="1"/>
</dbReference>
<keyword evidence="13 20" id="KW-0472">Membrane</keyword>
<feature type="disulfide bond" evidence="18">
    <location>
        <begin position="736"/>
        <end position="740"/>
    </location>
</feature>
<evidence type="ECO:0000313" key="23">
    <source>
        <dbReference type="EMBL" id="KAG5405680.1"/>
    </source>
</evidence>
<evidence type="ECO:0000256" key="11">
    <source>
        <dbReference type="ARBA" id="ARBA00023024"/>
    </source>
</evidence>
<feature type="domain" description="Chitin-binding type-1" evidence="22">
    <location>
        <begin position="1059"/>
        <end position="1102"/>
    </location>
</feature>
<evidence type="ECO:0000256" key="15">
    <source>
        <dbReference type="ARBA" id="ARBA00023277"/>
    </source>
</evidence>
<evidence type="ECO:0000256" key="3">
    <source>
        <dbReference type="ARBA" id="ARBA00009373"/>
    </source>
</evidence>
<dbReference type="InterPro" id="IPR000726">
    <property type="entry name" value="Glyco_hydro_19_cat"/>
</dbReference>
<feature type="domain" description="STAS" evidence="21">
    <location>
        <begin position="1010"/>
        <end position="1044"/>
    </location>
</feature>
<dbReference type="SUPFAM" id="SSF52091">
    <property type="entry name" value="SpoIIaa-like"/>
    <property type="match status" value="1"/>
</dbReference>
<evidence type="ECO:0000256" key="16">
    <source>
        <dbReference type="ARBA" id="ARBA00023295"/>
    </source>
</evidence>
<keyword evidence="12" id="KW-0764">Sulfate transport</keyword>
<dbReference type="EC" id="3.2.1.14" evidence="4"/>
<dbReference type="PANTHER" id="PTHR22595:SF171">
    <property type="entry name" value="BASIC ENDOCHITINASE B"/>
    <property type="match status" value="1"/>
</dbReference>
<feature type="transmembrane region" description="Helical" evidence="20">
    <location>
        <begin position="272"/>
        <end position="292"/>
    </location>
</feature>
<comment type="caution">
    <text evidence="18">Lacks conserved residue(s) required for the propagation of feature annotation.</text>
</comment>
<feature type="transmembrane region" description="Helical" evidence="20">
    <location>
        <begin position="357"/>
        <end position="374"/>
    </location>
</feature>
<keyword evidence="24" id="KW-1185">Reference proteome</keyword>
<dbReference type="CDD" id="cd06921">
    <property type="entry name" value="ChtBD1_GH19_hevein"/>
    <property type="match status" value="3"/>
</dbReference>
<feature type="disulfide bond" evidence="18">
    <location>
        <begin position="713"/>
        <end position="725"/>
    </location>
</feature>
<feature type="disulfide bond" evidence="18">
    <location>
        <begin position="1078"/>
        <end position="1092"/>
    </location>
</feature>
<dbReference type="InterPro" id="IPR018371">
    <property type="entry name" value="Chitin-binding_1_CS"/>
</dbReference>
<evidence type="ECO:0000256" key="10">
    <source>
        <dbReference type="ARBA" id="ARBA00022989"/>
    </source>
</evidence>
<feature type="compositionally biased region" description="Pro residues" evidence="19">
    <location>
        <begin position="1155"/>
        <end position="1182"/>
    </location>
</feature>
<evidence type="ECO:0000256" key="1">
    <source>
        <dbReference type="ARBA" id="ARBA00000822"/>
    </source>
</evidence>
<feature type="transmembrane region" description="Helical" evidence="20">
    <location>
        <begin position="321"/>
        <end position="345"/>
    </location>
</feature>
<keyword evidence="17" id="KW-0624">Polysaccharide degradation</keyword>
<feature type="disulfide bond" evidence="18">
    <location>
        <begin position="1124"/>
        <end position="1136"/>
    </location>
</feature>
<feature type="transmembrane region" description="Helical" evidence="20">
    <location>
        <begin position="88"/>
        <end position="105"/>
    </location>
</feature>
<protein>
    <recommendedName>
        <fullName evidence="4">chitinase</fullName>
        <ecNumber evidence="4">3.2.1.14</ecNumber>
    </recommendedName>
</protein>
<feature type="disulfide bond" evidence="18">
    <location>
        <begin position="1129"/>
        <end position="1143"/>
    </location>
</feature>
<evidence type="ECO:0000256" key="13">
    <source>
        <dbReference type="ARBA" id="ARBA00023136"/>
    </source>
</evidence>
<dbReference type="SUPFAM" id="SSF57016">
    <property type="entry name" value="Plant lectins/antimicrobial peptides"/>
    <property type="match status" value="3"/>
</dbReference>
<dbReference type="PROSITE" id="PS00774">
    <property type="entry name" value="CHITINASE_19_2"/>
    <property type="match status" value="2"/>
</dbReference>
<dbReference type="NCBIfam" id="TIGR00815">
    <property type="entry name" value="sulP"/>
    <property type="match status" value="1"/>
</dbReference>
<feature type="domain" description="STAS" evidence="21">
    <location>
        <begin position="507"/>
        <end position="631"/>
    </location>
</feature>
<dbReference type="Gene3D" id="3.30.60.10">
    <property type="entry name" value="Endochitinase-like"/>
    <property type="match status" value="3"/>
</dbReference>
<dbReference type="Proteomes" id="UP000823674">
    <property type="component" value="Chromosome A03"/>
</dbReference>
<feature type="compositionally biased region" description="Pro residues" evidence="19">
    <location>
        <begin position="742"/>
        <end position="762"/>
    </location>
</feature>
<keyword evidence="10 20" id="KW-1133">Transmembrane helix</keyword>
<feature type="transmembrane region" description="Helical" evidence="20">
    <location>
        <begin position="162"/>
        <end position="184"/>
    </location>
</feature>
<dbReference type="Pfam" id="PF00916">
    <property type="entry name" value="Sulfate_transp"/>
    <property type="match status" value="1"/>
</dbReference>
<feature type="disulfide bond" evidence="18">
    <location>
        <begin position="1096"/>
        <end position="1100"/>
    </location>
</feature>
<feature type="transmembrane region" description="Helical" evidence="20">
    <location>
        <begin position="394"/>
        <end position="415"/>
    </location>
</feature>
<evidence type="ECO:0000313" key="24">
    <source>
        <dbReference type="Proteomes" id="UP000823674"/>
    </source>
</evidence>
<dbReference type="PRINTS" id="PR00451">
    <property type="entry name" value="CHITINBINDNG"/>
</dbReference>
<comment type="catalytic activity">
    <reaction evidence="1">
        <text>Random endo-hydrolysis of N-acetyl-beta-D-glucosaminide (1-&gt;4)-beta-linkages in chitin and chitodextrins.</text>
        <dbReference type="EC" id="3.2.1.14"/>
    </reaction>
</comment>
<dbReference type="InterPro" id="IPR036513">
    <property type="entry name" value="STAS_dom_sf"/>
</dbReference>
<evidence type="ECO:0000256" key="9">
    <source>
        <dbReference type="ARBA" id="ARBA00022847"/>
    </source>
</evidence>
<feature type="region of interest" description="Disordered" evidence="19">
    <location>
        <begin position="742"/>
        <end position="766"/>
    </location>
</feature>
<evidence type="ECO:0000256" key="8">
    <source>
        <dbReference type="ARBA" id="ARBA00022801"/>
    </source>
</evidence>
<dbReference type="Pfam" id="PF00182">
    <property type="entry name" value="Glyco_hydro_19"/>
    <property type="match status" value="2"/>
</dbReference>
<keyword evidence="11" id="KW-0146">Chitin degradation</keyword>
<feature type="disulfide bond" evidence="18">
    <location>
        <begin position="704"/>
        <end position="719"/>
    </location>
</feature>
<keyword evidence="6 20" id="KW-0812">Transmembrane</keyword>
<keyword evidence="5 18" id="KW-0147">Chitin-binding</keyword>
<feature type="disulfide bond" evidence="18">
    <location>
        <begin position="718"/>
        <end position="732"/>
    </location>
</feature>
<feature type="disulfide bond" evidence="18">
    <location>
        <begin position="1073"/>
        <end position="1085"/>
    </location>
</feature>
<keyword evidence="12" id="KW-0813">Transport</keyword>
<dbReference type="InterPro" id="IPR023346">
    <property type="entry name" value="Lysozyme-like_dom_sf"/>
</dbReference>
<evidence type="ECO:0000256" key="14">
    <source>
        <dbReference type="ARBA" id="ARBA00023157"/>
    </source>
</evidence>
<keyword evidence="15" id="KW-0119">Carbohydrate metabolism</keyword>
<evidence type="ECO:0000256" key="5">
    <source>
        <dbReference type="ARBA" id="ARBA00022669"/>
    </source>
</evidence>
<feature type="domain" description="Chitin-binding type-1" evidence="22">
    <location>
        <begin position="701"/>
        <end position="742"/>
    </location>
</feature>
<comment type="similarity">
    <text evidence="3">Belongs to the glycosyl hydrolase 19 family. Chitinase class I subfamily.</text>
</comment>
<evidence type="ECO:0000256" key="2">
    <source>
        <dbReference type="ARBA" id="ARBA00004141"/>
    </source>
</evidence>
<dbReference type="PROSITE" id="PS00026">
    <property type="entry name" value="CHIT_BIND_I_1"/>
    <property type="match status" value="3"/>
</dbReference>
<dbReference type="Pfam" id="PF01740">
    <property type="entry name" value="STAS"/>
    <property type="match status" value="2"/>
</dbReference>
<feature type="disulfide bond" evidence="18">
    <location>
        <begin position="1147"/>
        <end position="1151"/>
    </location>
</feature>
<keyword evidence="8" id="KW-0378">Hydrolase</keyword>
<dbReference type="InterPro" id="IPR001902">
    <property type="entry name" value="SLC26A/SulP_fam"/>
</dbReference>
<feature type="region of interest" description="Disordered" evidence="19">
    <location>
        <begin position="1154"/>
        <end position="1189"/>
    </location>
</feature>
<feature type="transmembrane region" description="Helical" evidence="20">
    <location>
        <begin position="111"/>
        <end position="130"/>
    </location>
</feature>
<feature type="transmembrane region" description="Helical" evidence="20">
    <location>
        <begin position="244"/>
        <end position="260"/>
    </location>
</feature>
<organism evidence="23 24">
    <name type="scientific">Brassica rapa subsp. trilocularis</name>
    <dbReference type="NCBI Taxonomy" id="1813537"/>
    <lineage>
        <taxon>Eukaryota</taxon>
        <taxon>Viridiplantae</taxon>
        <taxon>Streptophyta</taxon>
        <taxon>Embryophyta</taxon>
        <taxon>Tracheophyta</taxon>
        <taxon>Spermatophyta</taxon>
        <taxon>Magnoliopsida</taxon>
        <taxon>eudicotyledons</taxon>
        <taxon>Gunneridae</taxon>
        <taxon>Pentapetalae</taxon>
        <taxon>rosids</taxon>
        <taxon>malvids</taxon>
        <taxon>Brassicales</taxon>
        <taxon>Brassicaceae</taxon>
        <taxon>Brassiceae</taxon>
        <taxon>Brassica</taxon>
    </lineage>
</organism>
<evidence type="ECO:0000256" key="4">
    <source>
        <dbReference type="ARBA" id="ARBA00012729"/>
    </source>
</evidence>
<dbReference type="Gene3D" id="3.30.20.10">
    <property type="entry name" value="Endochitinase, domain 2"/>
    <property type="match status" value="2"/>
</dbReference>
<gene>
    <name evidence="23" type="primary">A03p039760.1_BraROA</name>
    <name evidence="23" type="ORF">IGI04_011799</name>
</gene>
<dbReference type="Pfam" id="PF00187">
    <property type="entry name" value="Chitin_bind_1"/>
    <property type="match status" value="3"/>
</dbReference>
<feature type="domain" description="Chitin-binding type-1" evidence="22">
    <location>
        <begin position="1110"/>
        <end position="1153"/>
    </location>
</feature>
<evidence type="ECO:0000256" key="7">
    <source>
        <dbReference type="ARBA" id="ARBA00022729"/>
    </source>
</evidence>
<dbReference type="EMBL" id="JADBGQ010000003">
    <property type="protein sequence ID" value="KAG5405680.1"/>
    <property type="molecule type" value="Genomic_DNA"/>
</dbReference>
<comment type="subcellular location">
    <subcellularLocation>
        <location evidence="2">Membrane</location>
        <topology evidence="2">Multi-pass membrane protein</topology>
    </subcellularLocation>
</comment>
<evidence type="ECO:0000256" key="20">
    <source>
        <dbReference type="SAM" id="Phobius"/>
    </source>
</evidence>
<evidence type="ECO:0000256" key="18">
    <source>
        <dbReference type="PROSITE-ProRule" id="PRU00261"/>
    </source>
</evidence>
<evidence type="ECO:0000256" key="19">
    <source>
        <dbReference type="SAM" id="MobiDB-lite"/>
    </source>
</evidence>
<keyword evidence="7" id="KW-0732">Signal</keyword>
<name>A0ABQ7N454_BRACM</name>
<dbReference type="SMART" id="SM00270">
    <property type="entry name" value="ChtBD1"/>
    <property type="match status" value="3"/>
</dbReference>
<dbReference type="InterPro" id="IPR036861">
    <property type="entry name" value="Endochitinase-like_sf"/>
</dbReference>
<dbReference type="InterPro" id="IPR011547">
    <property type="entry name" value="SLC26A/SulP_dom"/>
</dbReference>
<dbReference type="SUPFAM" id="SSF53955">
    <property type="entry name" value="Lysozyme-like"/>
    <property type="match status" value="2"/>
</dbReference>
<dbReference type="Gene3D" id="1.10.530.10">
    <property type="match status" value="2"/>
</dbReference>
<evidence type="ECO:0000256" key="17">
    <source>
        <dbReference type="ARBA" id="ARBA00023326"/>
    </source>
</evidence>
<accession>A0ABQ7N454</accession>